<dbReference type="CDD" id="cd11336">
    <property type="entry name" value="AmyAc_MTSase"/>
    <property type="match status" value="1"/>
</dbReference>
<evidence type="ECO:0000259" key="11">
    <source>
        <dbReference type="SMART" id="SM00642"/>
    </source>
</evidence>
<evidence type="ECO:0000313" key="12">
    <source>
        <dbReference type="EMBL" id="GGI51575.1"/>
    </source>
</evidence>
<evidence type="ECO:0000256" key="2">
    <source>
        <dbReference type="ARBA" id="ARBA00005684"/>
    </source>
</evidence>
<comment type="caution">
    <text evidence="12">The sequence shown here is derived from an EMBL/GenBank/DDBJ whole genome shotgun (WGS) entry which is preliminary data.</text>
</comment>
<dbReference type="NCBIfam" id="NF011080">
    <property type="entry name" value="PRK14508.1-3"/>
    <property type="match status" value="1"/>
</dbReference>
<dbReference type="SUPFAM" id="SSF51445">
    <property type="entry name" value="(Trans)glycosidases"/>
    <property type="match status" value="2"/>
</dbReference>
<dbReference type="PANTHER" id="PTHR32438">
    <property type="entry name" value="4-ALPHA-GLUCANOTRANSFERASE DPE1, CHLOROPLASTIC/AMYLOPLASTIC"/>
    <property type="match status" value="1"/>
</dbReference>
<dbReference type="Gene3D" id="3.20.20.80">
    <property type="entry name" value="Glycosidases"/>
    <property type="match status" value="4"/>
</dbReference>
<dbReference type="InterPro" id="IPR006047">
    <property type="entry name" value="GH13_cat_dom"/>
</dbReference>
<evidence type="ECO:0000256" key="7">
    <source>
        <dbReference type="ARBA" id="ARBA00023277"/>
    </source>
</evidence>
<gene>
    <name evidence="12" type="ORF">GCM10011425_27870</name>
</gene>
<dbReference type="Proteomes" id="UP000662074">
    <property type="component" value="Unassembled WGS sequence"/>
</dbReference>
<evidence type="ECO:0000256" key="4">
    <source>
        <dbReference type="ARBA" id="ARBA00020295"/>
    </source>
</evidence>
<evidence type="ECO:0000256" key="10">
    <source>
        <dbReference type="RuleBase" id="RU361207"/>
    </source>
</evidence>
<dbReference type="InterPro" id="IPR003385">
    <property type="entry name" value="Glyco_hydro_77"/>
</dbReference>
<keyword evidence="7 10" id="KW-0119">Carbohydrate metabolism</keyword>
<sequence length="1411" mass="161968">MNNPVATYRLQFHSAFTFDDFERIISYLQKLGVSTIYASPVFEATPGSTHGYDGVNPHRISPEIGSEKQLKALSSKLKGLGINWLQDIVPNHMGFHQNNPWLMDLLEKGKLSLYATFFDAVWTSPLFKDEQIMVPFLGSPLEEVISNNELSITYQPQQGLVLQYFDSYYPLSAASYAGILEAAGTEMPEAVQKLVKQVNSLQQITEASSCALKWAAWKQKLVKALADESVKQYFDACLSATNNDKEKLTQIANNQAYRLCNYEETDHTINFRRFFTVNSLICLNIQDKRVFDHYHRMIKTLVENGVFQGLRIDHIDGLYDPAKYLENLRQMTGEDTYIVAEKILEHGEDLPLQWPLQGTSGYDYLAQVNNLFTNQAAEKRLTKFYQELVNDDQPVQEQIWQKKADILSQSMGGERDNLYHLFKKLRLTDKKILEGLDPEMIKAAIGELLIHCPVYRYYGNQFPLQNQEYEAVKQLFKLVKKAKPQLKPALNLLEIVLLEKPKLSNADYNQRALQFYQRLMQFSGPLMAKGVEDTLMYTYNRFIGHNEVGDAPDAFGSGTKAYHKLMKRRQKEWPLALNGTSTHDTKRGEDVRARLNVLTDLSKTWIKTVKQWRELNAGLKQDNAPDVNDEYFIYQTLVGAHPMPGQPNDDIANRLQEYLTKALREAKTNSNWAAPNEAYEQATLNFAEALLNTDSEFWKSFQEFQQKIADFGIVNSLAQVMLKFTSPGVPDVYQGCELWDFSLVDPDNRRPVDYELRNRLLDDVVNSTQHPAELTELLWQNRYDGQIKQWLTYKLFQERKQAAELFAKGAYLPLQVKGAYQDYVMAYARHYQNKWYITVVALRLAELCQEQGKSIVNLKWKNTRVILPTEAPAAWQNILSGDDGKLTENSIRVKELFKQLPLALLKLEQPGNNRGAGILMHITSLPSPFGVGDMGPEAYSFADFLSRSGQKYWQILPLNPTGPEQNYSPYSSVSSMAGNTLLISPELLVEAGLLTNDNLKPLYLPSKEKVAYKDALENKNQLLNIAYHNFKQGGFSALNRKFDLFCSTEAYWLNDFALYIALKQHHNNQPWYEWPMDFRQRKTAALRRFAVQFDTEIEQVKWLQFIFQEQWSALKAYANVLNIQLFGDLPFYVSHDSVDVWANPDSFCLDSEGKMTGIAGVPPDYFNADGQLWGMPVYRWDVMKAKGYDWWIGRLRKNMQLFDLLRLDHFRAFSAYWDVPAGEETAKNGKWKPGPGSDFFQTVQSALGELPFVAEDLGDIDAPVFALREEFDFPGMKVLQFAFGDELPDSLYIPHNYQENYLVYTGTHDNNTTAGWYNTDTNKTVRRQIEQYTGQTVKAKNVHEVLSRVAYASTAKIAMLPIQDVIGLDESARMNNPASAKNNWAWRLLPQYLTQDVEEKLLEWTRLYNRI</sequence>
<dbReference type="Gene3D" id="3.30.1590.10">
    <property type="entry name" value="Maltooligosyl trehalose synthase, domain 2"/>
    <property type="match status" value="1"/>
</dbReference>
<evidence type="ECO:0000313" key="13">
    <source>
        <dbReference type="Proteomes" id="UP000662074"/>
    </source>
</evidence>
<dbReference type="EC" id="2.4.1.25" evidence="3 10"/>
<organism evidence="12 13">
    <name type="scientific">Mucilaginibacter galii</name>
    <dbReference type="NCBI Taxonomy" id="2005073"/>
    <lineage>
        <taxon>Bacteria</taxon>
        <taxon>Pseudomonadati</taxon>
        <taxon>Bacteroidota</taxon>
        <taxon>Sphingobacteriia</taxon>
        <taxon>Sphingobacteriales</taxon>
        <taxon>Sphingobacteriaceae</taxon>
        <taxon>Mucilaginibacter</taxon>
    </lineage>
</organism>
<keyword evidence="5 10" id="KW-0328">Glycosyltransferase</keyword>
<comment type="similarity">
    <text evidence="2 10">Belongs to the disproportionating enzyme family.</text>
</comment>
<keyword evidence="6 10" id="KW-0808">Transferase</keyword>
<evidence type="ECO:0000256" key="5">
    <source>
        <dbReference type="ARBA" id="ARBA00022676"/>
    </source>
</evidence>
<reference evidence="12" key="2">
    <citation type="submission" date="2020-09" db="EMBL/GenBank/DDBJ databases">
        <authorList>
            <person name="Sun Q."/>
            <person name="Sedlacek I."/>
        </authorList>
    </citation>
    <scope>NUCLEOTIDE SEQUENCE</scope>
    <source>
        <strain evidence="12">CCM 8711</strain>
    </source>
</reference>
<dbReference type="SMART" id="SM00642">
    <property type="entry name" value="Aamy"/>
    <property type="match status" value="1"/>
</dbReference>
<dbReference type="Pfam" id="PF02446">
    <property type="entry name" value="Glyco_hydro_77"/>
    <property type="match status" value="1"/>
</dbReference>
<dbReference type="NCBIfam" id="TIGR00217">
    <property type="entry name" value="malQ"/>
    <property type="match status" value="1"/>
</dbReference>
<evidence type="ECO:0000256" key="6">
    <source>
        <dbReference type="ARBA" id="ARBA00022679"/>
    </source>
</evidence>
<dbReference type="NCBIfam" id="TIGR02401">
    <property type="entry name" value="trehalose_TreY"/>
    <property type="match status" value="1"/>
</dbReference>
<accession>A0A917N240</accession>
<keyword evidence="13" id="KW-1185">Reference proteome</keyword>
<feature type="domain" description="Glycosyl hydrolase family 13 catalytic" evidence="11">
    <location>
        <begin position="12"/>
        <end position="482"/>
    </location>
</feature>
<evidence type="ECO:0000256" key="3">
    <source>
        <dbReference type="ARBA" id="ARBA00012560"/>
    </source>
</evidence>
<dbReference type="InterPro" id="IPR017853">
    <property type="entry name" value="GH"/>
</dbReference>
<dbReference type="GO" id="GO:0005975">
    <property type="term" value="P:carbohydrate metabolic process"/>
    <property type="evidence" value="ECO:0007669"/>
    <property type="project" value="InterPro"/>
</dbReference>
<evidence type="ECO:0000256" key="1">
    <source>
        <dbReference type="ARBA" id="ARBA00000439"/>
    </source>
</evidence>
<dbReference type="EMBL" id="BMDO01000007">
    <property type="protein sequence ID" value="GGI51575.1"/>
    <property type="molecule type" value="Genomic_DNA"/>
</dbReference>
<proteinExistence type="inferred from homology"/>
<reference evidence="12" key="1">
    <citation type="journal article" date="2014" name="Int. J. Syst. Evol. Microbiol.">
        <title>Complete genome sequence of Corynebacterium casei LMG S-19264T (=DSM 44701T), isolated from a smear-ripened cheese.</title>
        <authorList>
            <consortium name="US DOE Joint Genome Institute (JGI-PGF)"/>
            <person name="Walter F."/>
            <person name="Albersmeier A."/>
            <person name="Kalinowski J."/>
            <person name="Ruckert C."/>
        </authorList>
    </citation>
    <scope>NUCLEOTIDE SEQUENCE</scope>
    <source>
        <strain evidence="12">CCM 8711</strain>
    </source>
</reference>
<dbReference type="RefSeq" id="WP_188417676.1">
    <property type="nucleotide sequence ID" value="NZ_BMDO01000007.1"/>
</dbReference>
<evidence type="ECO:0000256" key="9">
    <source>
        <dbReference type="ARBA" id="ARBA00031501"/>
    </source>
</evidence>
<dbReference type="InterPro" id="IPR012767">
    <property type="entry name" value="Trehalose_TreY"/>
</dbReference>
<name>A0A917N240_9SPHI</name>
<protein>
    <recommendedName>
        <fullName evidence="4 10">4-alpha-glucanotransferase</fullName>
        <ecNumber evidence="3 10">2.4.1.25</ecNumber>
    </recommendedName>
    <alternativeName>
        <fullName evidence="8 10">Amylomaltase</fullName>
    </alternativeName>
    <alternativeName>
        <fullName evidence="9 10">Disproportionating enzyme</fullName>
    </alternativeName>
</protein>
<evidence type="ECO:0000256" key="8">
    <source>
        <dbReference type="ARBA" id="ARBA00031423"/>
    </source>
</evidence>
<dbReference type="PANTHER" id="PTHR32438:SF5">
    <property type="entry name" value="4-ALPHA-GLUCANOTRANSFERASE DPE1, CHLOROPLASTIC_AMYLOPLASTIC"/>
    <property type="match status" value="1"/>
</dbReference>
<dbReference type="GO" id="GO:0004134">
    <property type="term" value="F:4-alpha-glucanotransferase activity"/>
    <property type="evidence" value="ECO:0007669"/>
    <property type="project" value="UniProtKB-EC"/>
</dbReference>
<comment type="catalytic activity">
    <reaction evidence="1 10">
        <text>Transfers a segment of a (1-&gt;4)-alpha-D-glucan to a new position in an acceptor, which may be glucose or a (1-&gt;4)-alpha-D-glucan.</text>
        <dbReference type="EC" id="2.4.1.25"/>
    </reaction>
</comment>
<dbReference type="Pfam" id="PF00128">
    <property type="entry name" value="Alpha-amylase"/>
    <property type="match status" value="1"/>
</dbReference>